<dbReference type="InterPro" id="IPR011993">
    <property type="entry name" value="PH-like_dom_sf"/>
</dbReference>
<feature type="compositionally biased region" description="Basic and acidic residues" evidence="3">
    <location>
        <begin position="134"/>
        <end position="155"/>
    </location>
</feature>
<feature type="compositionally biased region" description="Basic and acidic residues" evidence="3">
    <location>
        <begin position="341"/>
        <end position="352"/>
    </location>
</feature>
<gene>
    <name evidence="5" type="ORF">DPX16_13912</name>
</gene>
<dbReference type="Gene3D" id="2.30.29.30">
    <property type="entry name" value="Pleckstrin-homology domain (PH domain)/Phosphotyrosine-binding domain (PTB)"/>
    <property type="match status" value="1"/>
</dbReference>
<evidence type="ECO:0000256" key="1">
    <source>
        <dbReference type="ARBA" id="ARBA00022448"/>
    </source>
</evidence>
<dbReference type="EMBL" id="RJVU01049572">
    <property type="protein sequence ID" value="ROL42505.1"/>
    <property type="molecule type" value="Genomic_DNA"/>
</dbReference>
<sequence length="901" mass="100332">MSHQEAPHGQELREAAEADLERRAPEGQQPPTSHRRRHENGDGSSRSGRSRNHHSNHGTENNYYQSQQQGAPRYRRYEGSNGGTNRTRAARRPAEDGDTEQQPVQQPIPRPAVTRYRRQGDNEARLRAQQQRQRQRERQQRDAERTEQHRLEHQQHLISPTQAMPPAREPEEAEEDEGDGGSALARSASTESGFHNHTDRAEGDAVMALEAEPEDESTYGIPLRPEAEEYTESAESEQQHGGPAYLQPQYPPQPPPLPRDPLPNAERPHDAETLNPNYSNYVYTQPMYRSPTGAGEAREGGSTEDEPYSEPYAEYTLQEHVYEEITDGPSTKAEGQTPQQRRADFRLFERDLYQQQEAVGSRLHHYDERSDGESDSPEKEAEFAPYPRADSCEQDEDIDQIVAEVKESLSSQSLERVAMGLDKDGDEEEWTESESHGQMDKIKSPEPINEGECGELPPKSPSEEPAPVVRSSREKRDAISLAIKDIKEAIEEVKTRTVRSPYTPDEPKEPIWVMRQDLSPTAESDLQPSLGADVSMSHTMSLLSEAVPGTVFPGRAVTGAVLSSVVWCHCQLTNSPGSGSTSPQGAESSSRPLTSHEGSDSFESPSPASKESRRSLASFPTYVEVPGPCDPEDLIDGIIFAANYLGSTQLLSDKTPSKNVRMMQAQEAVSRIKAPEGEAQPMTEVDLFISTQRIKVLNADSQVQPQLFLVSEHYRITNLEKMDLAAAFLHPEDQLLAFGGNFFYQPELHKPRAHGHHRLDPPLVERIILELEPEVSVVPEPELVVTFSEGLKPDAMSIPVDQLVVARTISHPTTHPSMPPCSIGFIQLPVPAGSGFLDPPPLLVAPSFLAISSTVALPCFLALSPSLTLPISWLYHRWLCPASWLFRHRWLCPASGFLLHR</sequence>
<dbReference type="GO" id="GO:0007268">
    <property type="term" value="P:chemical synaptic transmission"/>
    <property type="evidence" value="ECO:0007669"/>
    <property type="project" value="TreeGrafter"/>
</dbReference>
<dbReference type="InterPro" id="IPR006020">
    <property type="entry name" value="PTB/PI_dom"/>
</dbReference>
<dbReference type="GO" id="GO:0005886">
    <property type="term" value="C:plasma membrane"/>
    <property type="evidence" value="ECO:0007669"/>
    <property type="project" value="TreeGrafter"/>
</dbReference>
<evidence type="ECO:0000256" key="3">
    <source>
        <dbReference type="SAM" id="MobiDB-lite"/>
    </source>
</evidence>
<evidence type="ECO:0000313" key="6">
    <source>
        <dbReference type="Proteomes" id="UP000281406"/>
    </source>
</evidence>
<dbReference type="PANTHER" id="PTHR12345:SF14">
    <property type="entry name" value="AMYLOID-BETA A4 PRECURSOR PROTEIN-BINDING FAMILY A MEMBER 1"/>
    <property type="match status" value="1"/>
</dbReference>
<feature type="domain" description="PID" evidence="4">
    <location>
        <begin position="636"/>
        <end position="702"/>
    </location>
</feature>
<dbReference type="CDD" id="cd22578">
    <property type="entry name" value="Mint1_CID"/>
    <property type="match status" value="1"/>
</dbReference>
<dbReference type="PANTHER" id="PTHR12345">
    <property type="entry name" value="SYNTENIN RELATED"/>
    <property type="match status" value="1"/>
</dbReference>
<evidence type="ECO:0000256" key="2">
    <source>
        <dbReference type="ARBA" id="ARBA00022737"/>
    </source>
</evidence>
<dbReference type="GO" id="GO:0001540">
    <property type="term" value="F:amyloid-beta binding"/>
    <property type="evidence" value="ECO:0007669"/>
    <property type="project" value="TreeGrafter"/>
</dbReference>
<feature type="compositionally biased region" description="Basic and acidic residues" evidence="3">
    <location>
        <begin position="364"/>
        <end position="382"/>
    </location>
</feature>
<feature type="compositionally biased region" description="Polar residues" evidence="3">
    <location>
        <begin position="274"/>
        <end position="283"/>
    </location>
</feature>
<dbReference type="SUPFAM" id="SSF50729">
    <property type="entry name" value="PH domain-like"/>
    <property type="match status" value="1"/>
</dbReference>
<evidence type="ECO:0000313" key="5">
    <source>
        <dbReference type="EMBL" id="ROL42505.1"/>
    </source>
</evidence>
<feature type="compositionally biased region" description="Polar residues" evidence="3">
    <location>
        <begin position="59"/>
        <end position="70"/>
    </location>
</feature>
<dbReference type="PROSITE" id="PS01179">
    <property type="entry name" value="PID"/>
    <property type="match status" value="1"/>
</dbReference>
<dbReference type="Pfam" id="PF00640">
    <property type="entry name" value="PID"/>
    <property type="match status" value="1"/>
</dbReference>
<feature type="compositionally biased region" description="Basic and acidic residues" evidence="3">
    <location>
        <begin position="1"/>
        <end position="25"/>
    </location>
</feature>
<dbReference type="Proteomes" id="UP000281406">
    <property type="component" value="Unassembled WGS sequence"/>
</dbReference>
<keyword evidence="2" id="KW-0677">Repeat</keyword>
<feature type="compositionally biased region" description="Pro residues" evidence="3">
    <location>
        <begin position="249"/>
        <end position="261"/>
    </location>
</feature>
<accession>A0A3N0Y8G0</accession>
<organism evidence="5 6">
    <name type="scientific">Anabarilius grahami</name>
    <name type="common">Kanglang fish</name>
    <name type="synonym">Barilius grahami</name>
    <dbReference type="NCBI Taxonomy" id="495550"/>
    <lineage>
        <taxon>Eukaryota</taxon>
        <taxon>Metazoa</taxon>
        <taxon>Chordata</taxon>
        <taxon>Craniata</taxon>
        <taxon>Vertebrata</taxon>
        <taxon>Euteleostomi</taxon>
        <taxon>Actinopterygii</taxon>
        <taxon>Neopterygii</taxon>
        <taxon>Teleostei</taxon>
        <taxon>Ostariophysi</taxon>
        <taxon>Cypriniformes</taxon>
        <taxon>Xenocyprididae</taxon>
        <taxon>Xenocypridinae</taxon>
        <taxon>Xenocypridinae incertae sedis</taxon>
        <taxon>Anabarilius</taxon>
    </lineage>
</organism>
<keyword evidence="1" id="KW-0813">Transport</keyword>
<feature type="region of interest" description="Disordered" evidence="3">
    <location>
        <begin position="1"/>
        <end position="475"/>
    </location>
</feature>
<protein>
    <submittedName>
        <fullName evidence="5">Amyloid-beta A4 protein-binding family A member 1</fullName>
    </submittedName>
</protein>
<dbReference type="AlphaFoldDB" id="A0A3N0Y8G0"/>
<name>A0A3N0Y8G0_ANAGA</name>
<comment type="caution">
    <text evidence="5">The sequence shown here is derived from an EMBL/GenBank/DDBJ whole genome shotgun (WGS) entry which is preliminary data.</text>
</comment>
<feature type="compositionally biased region" description="Basic and acidic residues" evidence="3">
    <location>
        <begin position="194"/>
        <end position="203"/>
    </location>
</feature>
<feature type="compositionally biased region" description="Polar residues" evidence="3">
    <location>
        <begin position="574"/>
        <end position="593"/>
    </location>
</feature>
<evidence type="ECO:0000259" key="4">
    <source>
        <dbReference type="PROSITE" id="PS01179"/>
    </source>
</evidence>
<dbReference type="GO" id="GO:0043197">
    <property type="term" value="C:dendritic spine"/>
    <property type="evidence" value="ECO:0007669"/>
    <property type="project" value="TreeGrafter"/>
</dbReference>
<proteinExistence type="predicted"/>
<keyword evidence="6" id="KW-1185">Reference proteome</keyword>
<dbReference type="OrthoDB" id="5987010at2759"/>
<dbReference type="InterPro" id="IPR051230">
    <property type="entry name" value="APP-Binding"/>
</dbReference>
<feature type="compositionally biased region" description="Basic and acidic residues" evidence="3">
    <location>
        <begin position="433"/>
        <end position="444"/>
    </location>
</feature>
<dbReference type="GO" id="GO:0005737">
    <property type="term" value="C:cytoplasm"/>
    <property type="evidence" value="ECO:0007669"/>
    <property type="project" value="TreeGrafter"/>
</dbReference>
<reference evidence="5 6" key="1">
    <citation type="submission" date="2018-10" db="EMBL/GenBank/DDBJ databases">
        <title>Genome assembly for a Yunnan-Guizhou Plateau 3E fish, Anabarilius grahami (Regan), and its evolutionary and genetic applications.</title>
        <authorList>
            <person name="Jiang W."/>
        </authorList>
    </citation>
    <scope>NUCLEOTIDE SEQUENCE [LARGE SCALE GENOMIC DNA]</scope>
    <source>
        <strain evidence="5">AG-KIZ</strain>
        <tissue evidence="5">Muscle</tissue>
    </source>
</reference>
<feature type="region of interest" description="Disordered" evidence="3">
    <location>
        <begin position="574"/>
        <end position="613"/>
    </location>
</feature>